<dbReference type="PIRSF" id="PIRSF004681">
    <property type="entry name" value="UCP004681"/>
    <property type="match status" value="1"/>
</dbReference>
<evidence type="ECO:0000256" key="1">
    <source>
        <dbReference type="ARBA" id="ARBA00005534"/>
    </source>
</evidence>
<dbReference type="Proteomes" id="UP000037237">
    <property type="component" value="Unassembled WGS sequence"/>
</dbReference>
<dbReference type="PANTHER" id="PTHR30615">
    <property type="entry name" value="UNCHARACTERIZED PROTEIN YJBQ-RELATED"/>
    <property type="match status" value="1"/>
</dbReference>
<evidence type="ECO:0008006" key="4">
    <source>
        <dbReference type="Google" id="ProtNLM"/>
    </source>
</evidence>
<gene>
    <name evidence="2" type="ORF">AC477_05115</name>
</gene>
<dbReference type="SUPFAM" id="SSF111038">
    <property type="entry name" value="YjbQ-like"/>
    <property type="match status" value="1"/>
</dbReference>
<organism evidence="2 3">
    <name type="scientific">miscellaneous Crenarchaeota group-1 archaeon SG8-32-1</name>
    <dbReference type="NCBI Taxonomy" id="1685124"/>
    <lineage>
        <taxon>Archaea</taxon>
        <taxon>Candidatus Bathyarchaeota</taxon>
        <taxon>MCG-1</taxon>
    </lineage>
</organism>
<comment type="caution">
    <text evidence="2">The sequence shown here is derived from an EMBL/GenBank/DDBJ whole genome shotgun (WGS) entry which is preliminary data.</text>
</comment>
<sequence>MKIVSRNIVFSTNGEIELIDLTGKVHNAVKKSGIKNGLIHVFAPHATGVLILTEHEPNLDEDVKVFLEKIIPKHGHYQHPSNAHSHLRSMLLSPDKTLPIINGQAVFGTWQSLVFVETDVYPRKRTIIMQIIGE</sequence>
<protein>
    <recommendedName>
        <fullName evidence="4">Secondary thiamine-phosphate synthase enzyme</fullName>
    </recommendedName>
</protein>
<dbReference type="Pfam" id="PF01894">
    <property type="entry name" value="YjbQ"/>
    <property type="match status" value="1"/>
</dbReference>
<name>A0A0M0BNT8_9ARCH</name>
<proteinExistence type="inferred from homology"/>
<dbReference type="NCBIfam" id="TIGR00149">
    <property type="entry name" value="TIGR00149_YjbQ"/>
    <property type="match status" value="1"/>
</dbReference>
<dbReference type="AlphaFoldDB" id="A0A0M0BNT8"/>
<reference evidence="2 3" key="1">
    <citation type="submission" date="2015-06" db="EMBL/GenBank/DDBJ databases">
        <title>New insights into the roles of widespread benthic archaea in carbon and nitrogen cycling.</title>
        <authorList>
            <person name="Lazar C.S."/>
            <person name="Baker B.J."/>
            <person name="Seitz K.W."/>
            <person name="Hyde A.S."/>
            <person name="Dick G.J."/>
            <person name="Hinrichs K.-U."/>
            <person name="Teske A.P."/>
        </authorList>
    </citation>
    <scope>NUCLEOTIDE SEQUENCE [LARGE SCALE GENOMIC DNA]</scope>
    <source>
        <strain evidence="2">SG8-32-1</strain>
    </source>
</reference>
<dbReference type="Gene3D" id="2.60.120.460">
    <property type="entry name" value="YjbQ-like"/>
    <property type="match status" value="1"/>
</dbReference>
<evidence type="ECO:0000313" key="2">
    <source>
        <dbReference type="EMBL" id="KON30252.1"/>
    </source>
</evidence>
<dbReference type="PANTHER" id="PTHR30615:SF8">
    <property type="entry name" value="UPF0047 PROTEIN C4A8.02C"/>
    <property type="match status" value="1"/>
</dbReference>
<dbReference type="InterPro" id="IPR035917">
    <property type="entry name" value="YjbQ-like_sf"/>
</dbReference>
<evidence type="ECO:0000313" key="3">
    <source>
        <dbReference type="Proteomes" id="UP000037237"/>
    </source>
</evidence>
<accession>A0A0M0BNT8</accession>
<dbReference type="InterPro" id="IPR001602">
    <property type="entry name" value="UPF0047_YjbQ-like"/>
</dbReference>
<dbReference type="EMBL" id="LFWU01000129">
    <property type="protein sequence ID" value="KON30252.1"/>
    <property type="molecule type" value="Genomic_DNA"/>
</dbReference>
<comment type="similarity">
    <text evidence="1">Belongs to the UPF0047 family.</text>
</comment>